<dbReference type="PANTHER" id="PTHR34502:SF4">
    <property type="entry name" value="DUF6594 DOMAIN-CONTAINING PROTEIN"/>
    <property type="match status" value="1"/>
</dbReference>
<dbReference type="PANTHER" id="PTHR34502">
    <property type="entry name" value="DUF6594 DOMAIN-CONTAINING PROTEIN-RELATED"/>
    <property type="match status" value="1"/>
</dbReference>
<dbReference type="InterPro" id="IPR046529">
    <property type="entry name" value="DUF6594"/>
</dbReference>
<dbReference type="EMBL" id="JAGPNK010000007">
    <property type="protein sequence ID" value="KAH7318379.1"/>
    <property type="molecule type" value="Genomic_DNA"/>
</dbReference>
<feature type="transmembrane region" description="Helical" evidence="1">
    <location>
        <begin position="241"/>
        <end position="260"/>
    </location>
</feature>
<organism evidence="3 4">
    <name type="scientific">Stachybotrys elegans</name>
    <dbReference type="NCBI Taxonomy" id="80388"/>
    <lineage>
        <taxon>Eukaryota</taxon>
        <taxon>Fungi</taxon>
        <taxon>Dikarya</taxon>
        <taxon>Ascomycota</taxon>
        <taxon>Pezizomycotina</taxon>
        <taxon>Sordariomycetes</taxon>
        <taxon>Hypocreomycetidae</taxon>
        <taxon>Hypocreales</taxon>
        <taxon>Stachybotryaceae</taxon>
        <taxon>Stachybotrys</taxon>
    </lineage>
</organism>
<dbReference type="OrthoDB" id="5342093at2759"/>
<sequence>MDVENASQRTGYPELAHRIAICPDYETFIFRRFDALSARNLLYLESRLAYLEWQLAQADDQAALSPDNETRRSTRAWEAFAENAKDPRRPEHAKMKLVEEINHALKEYQEALLRQSQMASLEAPRYRALEVARGLSQQSIKDSSGNIRSRSLLAGLAEHRLAVRNTHDLAAVRRPADKDPLSRFLQEHWMFKTTKITDETEYIQENHVAWVAAILSIIDATFLLVGAIVCLRFLQNENAQLGVIALFMVLFAVSVGILTNARRAEIFASTAAYAAVLVVFISLDSSG</sequence>
<dbReference type="Proteomes" id="UP000813444">
    <property type="component" value="Unassembled WGS sequence"/>
</dbReference>
<comment type="caution">
    <text evidence="3">The sequence shown here is derived from an EMBL/GenBank/DDBJ whole genome shotgun (WGS) entry which is preliminary data.</text>
</comment>
<keyword evidence="1" id="KW-1133">Transmembrane helix</keyword>
<name>A0A8K0SPW8_9HYPO</name>
<feature type="transmembrane region" description="Helical" evidence="1">
    <location>
        <begin position="266"/>
        <end position="283"/>
    </location>
</feature>
<keyword evidence="4" id="KW-1185">Reference proteome</keyword>
<evidence type="ECO:0000313" key="3">
    <source>
        <dbReference type="EMBL" id="KAH7318379.1"/>
    </source>
</evidence>
<accession>A0A8K0SPW8</accession>
<evidence type="ECO:0000259" key="2">
    <source>
        <dbReference type="Pfam" id="PF20237"/>
    </source>
</evidence>
<dbReference type="AlphaFoldDB" id="A0A8K0SPW8"/>
<evidence type="ECO:0000256" key="1">
    <source>
        <dbReference type="SAM" id="Phobius"/>
    </source>
</evidence>
<protein>
    <recommendedName>
        <fullName evidence="2">DUF6594 domain-containing protein</fullName>
    </recommendedName>
</protein>
<reference evidence="3" key="1">
    <citation type="journal article" date="2021" name="Nat. Commun.">
        <title>Genetic determinants of endophytism in the Arabidopsis root mycobiome.</title>
        <authorList>
            <person name="Mesny F."/>
            <person name="Miyauchi S."/>
            <person name="Thiergart T."/>
            <person name="Pickel B."/>
            <person name="Atanasova L."/>
            <person name="Karlsson M."/>
            <person name="Huettel B."/>
            <person name="Barry K.W."/>
            <person name="Haridas S."/>
            <person name="Chen C."/>
            <person name="Bauer D."/>
            <person name="Andreopoulos W."/>
            <person name="Pangilinan J."/>
            <person name="LaButti K."/>
            <person name="Riley R."/>
            <person name="Lipzen A."/>
            <person name="Clum A."/>
            <person name="Drula E."/>
            <person name="Henrissat B."/>
            <person name="Kohler A."/>
            <person name="Grigoriev I.V."/>
            <person name="Martin F.M."/>
            <person name="Hacquard S."/>
        </authorList>
    </citation>
    <scope>NUCLEOTIDE SEQUENCE</scope>
    <source>
        <strain evidence="3">MPI-CAGE-CH-0235</strain>
    </source>
</reference>
<keyword evidence="1" id="KW-0812">Transmembrane</keyword>
<proteinExistence type="predicted"/>
<feature type="transmembrane region" description="Helical" evidence="1">
    <location>
        <begin position="208"/>
        <end position="234"/>
    </location>
</feature>
<keyword evidence="1" id="KW-0472">Membrane</keyword>
<dbReference type="Pfam" id="PF20237">
    <property type="entry name" value="DUF6594"/>
    <property type="match status" value="1"/>
</dbReference>
<feature type="domain" description="DUF6594" evidence="2">
    <location>
        <begin position="12"/>
        <end position="278"/>
    </location>
</feature>
<gene>
    <name evidence="3" type="ORF">B0I35DRAFT_431974</name>
</gene>
<evidence type="ECO:0000313" key="4">
    <source>
        <dbReference type="Proteomes" id="UP000813444"/>
    </source>
</evidence>